<reference evidence="2" key="1">
    <citation type="submission" date="2016-05" db="EMBL/GenBank/DDBJ databases">
        <authorList>
            <person name="Lavstsen T."/>
            <person name="Jespersen J.S."/>
        </authorList>
    </citation>
    <scope>NUCLEOTIDE SEQUENCE</scope>
    <source>
        <tissue evidence="2">Brain</tissue>
    </source>
</reference>
<gene>
    <name evidence="2" type="primary">OLA.20224</name>
</gene>
<dbReference type="AlphaFoldDB" id="A0A1A8LY75"/>
<name>A0A1A8LY75_9TELE</name>
<feature type="region of interest" description="Disordered" evidence="1">
    <location>
        <begin position="16"/>
        <end position="41"/>
    </location>
</feature>
<accession>A0A1A8LY75</accession>
<evidence type="ECO:0000313" key="2">
    <source>
        <dbReference type="EMBL" id="SBR48944.1"/>
    </source>
</evidence>
<protein>
    <submittedName>
        <fullName evidence="2">Uncharacterized protein</fullName>
    </submittedName>
</protein>
<evidence type="ECO:0000256" key="1">
    <source>
        <dbReference type="SAM" id="MobiDB-lite"/>
    </source>
</evidence>
<feature type="non-terminal residue" evidence="2">
    <location>
        <position position="41"/>
    </location>
</feature>
<sequence length="41" mass="4567">LHVFLLTNIVKKACPPRPCQTKPITKHRSTFPTSSPSSNPH</sequence>
<reference evidence="2" key="2">
    <citation type="submission" date="2016-06" db="EMBL/GenBank/DDBJ databases">
        <title>The genome of a short-lived fish provides insights into sex chromosome evolution and the genetic control of aging.</title>
        <authorList>
            <person name="Reichwald K."/>
            <person name="Felder M."/>
            <person name="Petzold A."/>
            <person name="Koch P."/>
            <person name="Groth M."/>
            <person name="Platzer M."/>
        </authorList>
    </citation>
    <scope>NUCLEOTIDE SEQUENCE</scope>
    <source>
        <tissue evidence="2">Brain</tissue>
    </source>
</reference>
<dbReference type="EMBL" id="HAEF01009667">
    <property type="protein sequence ID" value="SBR48944.1"/>
    <property type="molecule type" value="Transcribed_RNA"/>
</dbReference>
<feature type="compositionally biased region" description="Low complexity" evidence="1">
    <location>
        <begin position="30"/>
        <end position="41"/>
    </location>
</feature>
<organism evidence="2">
    <name type="scientific">Nothobranchius pienaari</name>
    <dbReference type="NCBI Taxonomy" id="704102"/>
    <lineage>
        <taxon>Eukaryota</taxon>
        <taxon>Metazoa</taxon>
        <taxon>Chordata</taxon>
        <taxon>Craniata</taxon>
        <taxon>Vertebrata</taxon>
        <taxon>Euteleostomi</taxon>
        <taxon>Actinopterygii</taxon>
        <taxon>Neopterygii</taxon>
        <taxon>Teleostei</taxon>
        <taxon>Neoteleostei</taxon>
        <taxon>Acanthomorphata</taxon>
        <taxon>Ovalentaria</taxon>
        <taxon>Atherinomorphae</taxon>
        <taxon>Cyprinodontiformes</taxon>
        <taxon>Nothobranchiidae</taxon>
        <taxon>Nothobranchius</taxon>
    </lineage>
</organism>
<proteinExistence type="predicted"/>
<feature type="non-terminal residue" evidence="2">
    <location>
        <position position="1"/>
    </location>
</feature>